<dbReference type="GO" id="GO:0043772">
    <property type="term" value="F:acyl-phosphate glycerol-3-phosphate acyltransferase activity"/>
    <property type="evidence" value="ECO:0007669"/>
    <property type="project" value="UniProtKB-UniRule"/>
</dbReference>
<evidence type="ECO:0000313" key="12">
    <source>
        <dbReference type="Proteomes" id="UP000198703"/>
    </source>
</evidence>
<dbReference type="Proteomes" id="UP000198703">
    <property type="component" value="Unassembled WGS sequence"/>
</dbReference>
<dbReference type="UniPathway" id="UPA00085"/>
<keyword evidence="3 10" id="KW-0808">Transferase</keyword>
<evidence type="ECO:0000256" key="7">
    <source>
        <dbReference type="ARBA" id="ARBA00023136"/>
    </source>
</evidence>
<evidence type="ECO:0000256" key="9">
    <source>
        <dbReference type="ARBA" id="ARBA00023264"/>
    </source>
</evidence>
<evidence type="ECO:0000256" key="3">
    <source>
        <dbReference type="ARBA" id="ARBA00022679"/>
    </source>
</evidence>
<evidence type="ECO:0000256" key="5">
    <source>
        <dbReference type="ARBA" id="ARBA00022989"/>
    </source>
</evidence>
<dbReference type="GO" id="GO:0008654">
    <property type="term" value="P:phospholipid biosynthetic process"/>
    <property type="evidence" value="ECO:0007669"/>
    <property type="project" value="UniProtKB-UniRule"/>
</dbReference>
<keyword evidence="6 10" id="KW-0443">Lipid metabolism</keyword>
<keyword evidence="1 10" id="KW-1003">Cell membrane</keyword>
<comment type="catalytic activity">
    <reaction evidence="10">
        <text>an acyl phosphate + sn-glycerol 3-phosphate = a 1-acyl-sn-glycero-3-phosphate + phosphate</text>
        <dbReference type="Rhea" id="RHEA:34075"/>
        <dbReference type="ChEBI" id="CHEBI:43474"/>
        <dbReference type="ChEBI" id="CHEBI:57597"/>
        <dbReference type="ChEBI" id="CHEBI:57970"/>
        <dbReference type="ChEBI" id="CHEBI:59918"/>
        <dbReference type="EC" id="2.3.1.275"/>
    </reaction>
</comment>
<organism evidence="11 12">
    <name type="scientific">Rubrimonas cliftonensis</name>
    <dbReference type="NCBI Taxonomy" id="89524"/>
    <lineage>
        <taxon>Bacteria</taxon>
        <taxon>Pseudomonadati</taxon>
        <taxon>Pseudomonadota</taxon>
        <taxon>Alphaproteobacteria</taxon>
        <taxon>Rhodobacterales</taxon>
        <taxon>Paracoccaceae</taxon>
        <taxon>Rubrimonas</taxon>
    </lineage>
</organism>
<evidence type="ECO:0000313" key="11">
    <source>
        <dbReference type="EMBL" id="SDZ95366.1"/>
    </source>
</evidence>
<keyword evidence="7 10" id="KW-0472">Membrane</keyword>
<keyword evidence="4 10" id="KW-0812">Transmembrane</keyword>
<dbReference type="HAMAP" id="MF_01043">
    <property type="entry name" value="PlsY"/>
    <property type="match status" value="1"/>
</dbReference>
<evidence type="ECO:0000256" key="8">
    <source>
        <dbReference type="ARBA" id="ARBA00023209"/>
    </source>
</evidence>
<dbReference type="PANTHER" id="PTHR30309">
    <property type="entry name" value="INNER MEMBRANE PROTEIN YGIH"/>
    <property type="match status" value="1"/>
</dbReference>
<comment type="similarity">
    <text evidence="10">Belongs to the PlsY family.</text>
</comment>
<evidence type="ECO:0000256" key="4">
    <source>
        <dbReference type="ARBA" id="ARBA00022692"/>
    </source>
</evidence>
<keyword evidence="12" id="KW-1185">Reference proteome</keyword>
<dbReference type="NCBIfam" id="TIGR00023">
    <property type="entry name" value="glycerol-3-phosphate 1-O-acyltransferase PlsY"/>
    <property type="match status" value="1"/>
</dbReference>
<keyword evidence="11" id="KW-0012">Acyltransferase</keyword>
<name>A0A1H3X7L2_9RHOB</name>
<proteinExistence type="inferred from homology"/>
<reference evidence="11 12" key="1">
    <citation type="submission" date="2016-10" db="EMBL/GenBank/DDBJ databases">
        <authorList>
            <person name="de Groot N.N."/>
        </authorList>
    </citation>
    <scope>NUCLEOTIDE SEQUENCE [LARGE SCALE GENOMIC DNA]</scope>
    <source>
        <strain evidence="11 12">DSM 15345</strain>
    </source>
</reference>
<dbReference type="PANTHER" id="PTHR30309:SF0">
    <property type="entry name" value="GLYCEROL-3-PHOSPHATE ACYLTRANSFERASE-RELATED"/>
    <property type="match status" value="1"/>
</dbReference>
<dbReference type="AlphaFoldDB" id="A0A1H3X7L2"/>
<evidence type="ECO:0000256" key="10">
    <source>
        <dbReference type="HAMAP-Rule" id="MF_01043"/>
    </source>
</evidence>
<dbReference type="RefSeq" id="WP_175478754.1">
    <property type="nucleotide sequence ID" value="NZ_FNQM01000002.1"/>
</dbReference>
<evidence type="ECO:0000256" key="2">
    <source>
        <dbReference type="ARBA" id="ARBA00022516"/>
    </source>
</evidence>
<feature type="transmembrane region" description="Helical" evidence="10">
    <location>
        <begin position="89"/>
        <end position="108"/>
    </location>
</feature>
<feature type="transmembrane region" description="Helical" evidence="10">
    <location>
        <begin position="12"/>
        <end position="35"/>
    </location>
</feature>
<comment type="subcellular location">
    <subcellularLocation>
        <location evidence="10">Cell membrane</location>
        <topology evidence="10">Multi-pass membrane protein</topology>
    </subcellularLocation>
</comment>
<gene>
    <name evidence="10" type="primary">plsY</name>
    <name evidence="11" type="ORF">SAMN05444370_102310</name>
</gene>
<sequence>MLHDVMGWERAAPWLGLSALVGYLLGSIPTGVIVARLRGLGDLRAVGSGNIGATNVLRTGDRLAAALTLLGDAAKGAAAVLLLAQWGPLPSMLAGVGAFFGHLFPVWLRFRGGKGVATFLGVLLALYLPAGLIALAVWLAVAVLTRFSSLAALVSAALAPVSLALLHQWGAVLAAAALAAALWLAHARNIRRLLSGAEPRIRLGRAG</sequence>
<feature type="transmembrane region" description="Helical" evidence="10">
    <location>
        <begin position="120"/>
        <end position="144"/>
    </location>
</feature>
<evidence type="ECO:0000256" key="1">
    <source>
        <dbReference type="ARBA" id="ARBA00022475"/>
    </source>
</evidence>
<comment type="subunit">
    <text evidence="10">Probably interacts with PlsX.</text>
</comment>
<comment type="function">
    <text evidence="10">Catalyzes the transfer of an acyl group from acyl-phosphate (acyl-PO(4)) to glycerol-3-phosphate (G3P) to form lysophosphatidic acid (LPA). This enzyme utilizes acyl-phosphate as fatty acyl donor, but not acyl-CoA or acyl-ACP.</text>
</comment>
<dbReference type="GO" id="GO:0005886">
    <property type="term" value="C:plasma membrane"/>
    <property type="evidence" value="ECO:0007669"/>
    <property type="project" value="UniProtKB-SubCell"/>
</dbReference>
<keyword evidence="2 10" id="KW-0444">Lipid biosynthesis</keyword>
<keyword evidence="9 10" id="KW-1208">Phospholipid metabolism</keyword>
<dbReference type="STRING" id="89524.SAMN05444370_102310"/>
<accession>A0A1H3X7L2</accession>
<evidence type="ECO:0000256" key="6">
    <source>
        <dbReference type="ARBA" id="ARBA00023098"/>
    </source>
</evidence>
<keyword evidence="5 10" id="KW-1133">Transmembrane helix</keyword>
<dbReference type="SMART" id="SM01207">
    <property type="entry name" value="G3P_acyltransf"/>
    <property type="match status" value="1"/>
</dbReference>
<dbReference type="EC" id="2.3.1.275" evidence="10"/>
<dbReference type="EMBL" id="FNQM01000002">
    <property type="protein sequence ID" value="SDZ95366.1"/>
    <property type="molecule type" value="Genomic_DNA"/>
</dbReference>
<protein>
    <recommendedName>
        <fullName evidence="10">Glycerol-3-phosphate acyltransferase</fullName>
    </recommendedName>
    <alternativeName>
        <fullName evidence="10">Acyl-PO4 G3P acyltransferase</fullName>
    </alternativeName>
    <alternativeName>
        <fullName evidence="10">Acyl-phosphate--glycerol-3-phosphate acyltransferase</fullName>
    </alternativeName>
    <alternativeName>
        <fullName evidence="10">G3P acyltransferase</fullName>
        <shortName evidence="10">GPAT</shortName>
        <ecNumber evidence="10">2.3.1.275</ecNumber>
    </alternativeName>
    <alternativeName>
        <fullName evidence="10">Lysophosphatidic acid synthase</fullName>
        <shortName evidence="10">LPA synthase</shortName>
    </alternativeName>
</protein>
<dbReference type="Pfam" id="PF02660">
    <property type="entry name" value="G3P_acyltransf"/>
    <property type="match status" value="1"/>
</dbReference>
<comment type="pathway">
    <text evidence="10">Lipid metabolism; phospholipid metabolism.</text>
</comment>
<keyword evidence="8 10" id="KW-0594">Phospholipid biosynthesis</keyword>
<feature type="transmembrane region" description="Helical" evidence="10">
    <location>
        <begin position="164"/>
        <end position="185"/>
    </location>
</feature>
<dbReference type="InterPro" id="IPR003811">
    <property type="entry name" value="G3P_acylTferase_PlsY"/>
</dbReference>